<dbReference type="PANTHER" id="PTHR30524:SF0">
    <property type="entry name" value="ALTRONATE OXIDOREDUCTASE-RELATED"/>
    <property type="match status" value="1"/>
</dbReference>
<dbReference type="InterPro" id="IPR000669">
    <property type="entry name" value="Mannitol_DH"/>
</dbReference>
<evidence type="ECO:0000256" key="4">
    <source>
        <dbReference type="ARBA" id="ARBA00023002"/>
    </source>
</evidence>
<evidence type="ECO:0000256" key="6">
    <source>
        <dbReference type="ARBA" id="ARBA00048615"/>
    </source>
</evidence>
<dbReference type="RefSeq" id="WP_214720146.1">
    <property type="nucleotide sequence ID" value="NZ_CP183077.1"/>
</dbReference>
<evidence type="ECO:0000259" key="9">
    <source>
        <dbReference type="Pfam" id="PF08125"/>
    </source>
</evidence>
<evidence type="ECO:0000256" key="2">
    <source>
        <dbReference type="ARBA" id="ARBA00012939"/>
    </source>
</evidence>
<dbReference type="Gene3D" id="3.40.50.720">
    <property type="entry name" value="NAD(P)-binding Rossmann-like Domain"/>
    <property type="match status" value="1"/>
</dbReference>
<dbReference type="PANTHER" id="PTHR30524">
    <property type="entry name" value="MANNITOL-1-PHOSPHATE 5-DEHYDROGENASE"/>
    <property type="match status" value="1"/>
</dbReference>
<comment type="catalytic activity">
    <reaction evidence="6 7">
        <text>D-mannitol 1-phosphate + NAD(+) = beta-D-fructose 6-phosphate + NADH + H(+)</text>
        <dbReference type="Rhea" id="RHEA:19661"/>
        <dbReference type="ChEBI" id="CHEBI:15378"/>
        <dbReference type="ChEBI" id="CHEBI:57540"/>
        <dbReference type="ChEBI" id="CHEBI:57634"/>
        <dbReference type="ChEBI" id="CHEBI:57945"/>
        <dbReference type="ChEBI" id="CHEBI:61381"/>
        <dbReference type="EC" id="1.1.1.17"/>
    </reaction>
</comment>
<name>A0ABT7MT31_9BACL</name>
<feature type="domain" description="Mannitol dehydrogenase C-terminal" evidence="9">
    <location>
        <begin position="196"/>
        <end position="365"/>
    </location>
</feature>
<dbReference type="NCBIfam" id="NF002647">
    <property type="entry name" value="PRK02318.1-3"/>
    <property type="match status" value="1"/>
</dbReference>
<evidence type="ECO:0000256" key="5">
    <source>
        <dbReference type="ARBA" id="ARBA00023027"/>
    </source>
</evidence>
<gene>
    <name evidence="7" type="primary">mtlD</name>
    <name evidence="10" type="ORF">QR695_15325</name>
</gene>
<dbReference type="Gene3D" id="1.10.1040.10">
    <property type="entry name" value="N-(1-d-carboxylethyl)-l-norvaline Dehydrogenase, domain 2"/>
    <property type="match status" value="1"/>
</dbReference>
<dbReference type="InterPro" id="IPR023028">
    <property type="entry name" value="Mannitol_1_phos_5_DH"/>
</dbReference>
<sequence>MKAVHFGAGNIGRGFIGLLLNQSGYEVTFVDINDTVIQALEDKRFYEVGFAEEGVDNVVVDRVRGVNSLTDPERVIALIAEADLVTTAVGPTLLPRVAPLISEGLRERETSAPVYVIACENMIGGSASLHQAIEASGGIGTANASFPNAAVDRIVPLQQHADPLFVEVETFYEWVIETKGLAERPPLQGVTWVDEIGPYIERKLFTVNTGHAIASYIGSLFGKATIDEALKDRRVRQVVQGALYETGWLLLEKYGFEAKEHSQYIQKIIKRFENPKLKDEVSRVARSPIRKLGPSDRLVKPARELIDNGIEPNELAYGIAAALTYYNPEDSESSELYVSIEEDGIVSTVEKYLQLHEDDTLTKLILEQYHLIREQEKAQVS</sequence>
<evidence type="ECO:0000256" key="7">
    <source>
        <dbReference type="HAMAP-Rule" id="MF_00196"/>
    </source>
</evidence>
<dbReference type="SUPFAM" id="SSF48179">
    <property type="entry name" value="6-phosphogluconate dehydrogenase C-terminal domain-like"/>
    <property type="match status" value="1"/>
</dbReference>
<dbReference type="PRINTS" id="PR00084">
    <property type="entry name" value="MTLDHDRGNASE"/>
</dbReference>
<evidence type="ECO:0000313" key="11">
    <source>
        <dbReference type="Proteomes" id="UP001230807"/>
    </source>
</evidence>
<keyword evidence="5 7" id="KW-0520">NAD</keyword>
<feature type="binding site" evidence="7">
    <location>
        <begin position="3"/>
        <end position="14"/>
    </location>
    <ligand>
        <name>NAD(+)</name>
        <dbReference type="ChEBI" id="CHEBI:57540"/>
    </ligand>
</feature>
<evidence type="ECO:0000256" key="3">
    <source>
        <dbReference type="ARBA" id="ARBA00016219"/>
    </source>
</evidence>
<evidence type="ECO:0000313" key="10">
    <source>
        <dbReference type="EMBL" id="MDL5378367.1"/>
    </source>
</evidence>
<dbReference type="SUPFAM" id="SSF51735">
    <property type="entry name" value="NAD(P)-binding Rossmann-fold domains"/>
    <property type="match status" value="1"/>
</dbReference>
<feature type="domain" description="Mannitol dehydrogenase N-terminal" evidence="8">
    <location>
        <begin position="1"/>
        <end position="188"/>
    </location>
</feature>
<dbReference type="Pfam" id="PF01232">
    <property type="entry name" value="Mannitol_dh"/>
    <property type="match status" value="1"/>
</dbReference>
<evidence type="ECO:0000256" key="1">
    <source>
        <dbReference type="ARBA" id="ARBA00006541"/>
    </source>
</evidence>
<dbReference type="HAMAP" id="MF_00196">
    <property type="entry name" value="Mannitol_dehydrog"/>
    <property type="match status" value="1"/>
</dbReference>
<dbReference type="InterPro" id="IPR008927">
    <property type="entry name" value="6-PGluconate_DH-like_C_sf"/>
</dbReference>
<dbReference type="Pfam" id="PF08125">
    <property type="entry name" value="Mannitol_dh_C"/>
    <property type="match status" value="1"/>
</dbReference>
<dbReference type="InterPro" id="IPR013131">
    <property type="entry name" value="Mannitol_DH_N"/>
</dbReference>
<organism evidence="10 11">
    <name type="scientific">Exiguobacterium mexicanum</name>
    <dbReference type="NCBI Taxonomy" id="340146"/>
    <lineage>
        <taxon>Bacteria</taxon>
        <taxon>Bacillati</taxon>
        <taxon>Bacillota</taxon>
        <taxon>Bacilli</taxon>
        <taxon>Bacillales</taxon>
        <taxon>Bacillales Family XII. Incertae Sedis</taxon>
        <taxon>Exiguobacterium</taxon>
    </lineage>
</organism>
<dbReference type="Proteomes" id="UP001230807">
    <property type="component" value="Unassembled WGS sequence"/>
</dbReference>
<dbReference type="InterPro" id="IPR013328">
    <property type="entry name" value="6PGD_dom2"/>
</dbReference>
<protein>
    <recommendedName>
        <fullName evidence="3 7">Mannitol-1-phosphate 5-dehydrogenase</fullName>
        <ecNumber evidence="2 7">1.1.1.17</ecNumber>
    </recommendedName>
</protein>
<proteinExistence type="inferred from homology"/>
<evidence type="ECO:0000259" key="8">
    <source>
        <dbReference type="Pfam" id="PF01232"/>
    </source>
</evidence>
<dbReference type="EMBL" id="JASWER010000027">
    <property type="protein sequence ID" value="MDL5378367.1"/>
    <property type="molecule type" value="Genomic_DNA"/>
</dbReference>
<comment type="caution">
    <text evidence="10">The sequence shown here is derived from an EMBL/GenBank/DDBJ whole genome shotgun (WGS) entry which is preliminary data.</text>
</comment>
<dbReference type="NCBIfam" id="NF002652">
    <property type="entry name" value="PRK02318.2-5"/>
    <property type="match status" value="1"/>
</dbReference>
<dbReference type="InterPro" id="IPR013118">
    <property type="entry name" value="Mannitol_DH_C"/>
</dbReference>
<accession>A0ABT7MT31</accession>
<reference evidence="10 11" key="1">
    <citation type="submission" date="2023-06" db="EMBL/GenBank/DDBJ databases">
        <title>Influencing factors and mechanism of Cr(VI) reduction by facultative anaerobic Exiguobacterium sp. PY14.</title>
        <authorList>
            <person name="Zou L."/>
        </authorList>
    </citation>
    <scope>NUCLEOTIDE SEQUENCE [LARGE SCALE GENOMIC DNA]</scope>
    <source>
        <strain evidence="10 11">PY14</strain>
    </source>
</reference>
<comment type="similarity">
    <text evidence="1 7">Belongs to the mannitol dehydrogenase family.</text>
</comment>
<dbReference type="EC" id="1.1.1.17" evidence="2 7"/>
<dbReference type="GO" id="GO:0008926">
    <property type="term" value="F:mannitol-1-phosphate 5-dehydrogenase activity"/>
    <property type="evidence" value="ECO:0007669"/>
    <property type="project" value="UniProtKB-EC"/>
</dbReference>
<keyword evidence="4 7" id="KW-0560">Oxidoreductase</keyword>
<dbReference type="InterPro" id="IPR036291">
    <property type="entry name" value="NAD(P)-bd_dom_sf"/>
</dbReference>
<keyword evidence="11" id="KW-1185">Reference proteome</keyword>